<dbReference type="Proteomes" id="UP001054902">
    <property type="component" value="Unassembled WGS sequence"/>
</dbReference>
<evidence type="ECO:0000256" key="5">
    <source>
        <dbReference type="RuleBase" id="RU003829"/>
    </source>
</evidence>
<evidence type="ECO:0000256" key="2">
    <source>
        <dbReference type="ARBA" id="ARBA00022499"/>
    </source>
</evidence>
<dbReference type="PROSITE" id="PS50069">
    <property type="entry name" value="CULLIN_2"/>
    <property type="match status" value="1"/>
</dbReference>
<dbReference type="GO" id="GO:0031461">
    <property type="term" value="C:cullin-RING ubiquitin ligase complex"/>
    <property type="evidence" value="ECO:0007669"/>
    <property type="project" value="InterPro"/>
</dbReference>
<reference evidence="7 8" key="1">
    <citation type="journal article" date="2021" name="Sci. Rep.">
        <title>The genome of the diatom Chaetoceros tenuissimus carries an ancient integrated fragment of an extant virus.</title>
        <authorList>
            <person name="Hongo Y."/>
            <person name="Kimura K."/>
            <person name="Takaki Y."/>
            <person name="Yoshida Y."/>
            <person name="Baba S."/>
            <person name="Kobayashi G."/>
            <person name="Nagasaki K."/>
            <person name="Hano T."/>
            <person name="Tomaru Y."/>
        </authorList>
    </citation>
    <scope>NUCLEOTIDE SEQUENCE [LARGE SCALE GENOMIC DNA]</scope>
    <source>
        <strain evidence="7 8">NIES-3715</strain>
    </source>
</reference>
<dbReference type="Pfam" id="PF10557">
    <property type="entry name" value="Cullin_Nedd8"/>
    <property type="match status" value="1"/>
</dbReference>
<evidence type="ECO:0000313" key="7">
    <source>
        <dbReference type="EMBL" id="GFH52567.1"/>
    </source>
</evidence>
<dbReference type="FunFam" id="1.10.10.10:FF:000014">
    <property type="entry name" value="Cullin 1"/>
    <property type="match status" value="1"/>
</dbReference>
<dbReference type="SMART" id="SM00182">
    <property type="entry name" value="CULLIN"/>
    <property type="match status" value="1"/>
</dbReference>
<dbReference type="InterPro" id="IPR019559">
    <property type="entry name" value="Cullin_neddylation_domain"/>
</dbReference>
<dbReference type="FunFam" id="1.20.1310.10:FF:000001">
    <property type="entry name" value="Cullin 3"/>
    <property type="match status" value="1"/>
</dbReference>
<keyword evidence="8" id="KW-1185">Reference proteome</keyword>
<sequence>MTDSRKKIVIKPFRSRMQMDRGSVEQKWSTLSRAIDEIVLRNSSQLSFEELYRNSYNLVIQKHGRMLYDNVTQKVSQHLNQMAQKLAATSDSLLLETTVDTFQDHVTTMQMVQDILMYMDRTFVTSNHERSTFTQGIHLFRVIVWEHPNVQSRASDLLLQAISKERLGLLTDNRDILKNILQMLLSIDNAEHSNIYERDFGDTFLGQTQEFYQLESSEYLATNSASDYVKKATSRLEEESSRGVALGLAPSTMDDLMNVLYTELIQRHASTLVTMEQSGFAVLLKDETKMDAMCDMYTLMAKVPASLESLRNALCRQVKEDGKMLVAEQERQASDPTAFVKGVLKMNQRYNDIVEKAFQGEVRAKKRLKESFEHFLNGDTRAASCLAIYADELLRSGIKGLTEAEITDLLNDIILVFRFISDKDVFETFYKQHLAKRLLAGRSVSDEAEKQLVSLLKAECGYQFTSKLEGMFNDMRISRDTRESYKTFKRDQANDGKMEKGAVDIDVDVLTTGYWPNAKVPICTLPESVQAGCQHFESFYLEKHTGRKLAWQTSTGTAEIKATYHGGKSYVFILSTYQMCILMQFNDGVSKLTLKEIAERTNIPDLELRRHLISLCTPKHRIIRKGSKGKGIIDNDTFTLNEKYESKNRRVKVPLVSMKEASKSKDRAAGGAGGTAAQANVVAAADGKLPPQLEEERRHLVEAATVRIMKSRKKLKHNDLIAEVTKQLSVRFVPSPQFIKKRIEGLIEREYLERDENDHRVYLYVA</sequence>
<comment type="similarity">
    <text evidence="1 4 5">Belongs to the cullin family.</text>
</comment>
<dbReference type="InterPro" id="IPR059120">
    <property type="entry name" value="Cullin-like_AB"/>
</dbReference>
<dbReference type="Gene3D" id="1.10.10.10">
    <property type="entry name" value="Winged helix-like DNA-binding domain superfamily/Winged helix DNA-binding domain"/>
    <property type="match status" value="1"/>
</dbReference>
<dbReference type="SUPFAM" id="SSF46785">
    <property type="entry name" value="Winged helix' DNA-binding domain"/>
    <property type="match status" value="1"/>
</dbReference>
<dbReference type="AlphaFoldDB" id="A0AAD3CV13"/>
<dbReference type="InterPro" id="IPR045093">
    <property type="entry name" value="Cullin"/>
</dbReference>
<dbReference type="SUPFAM" id="SSF74788">
    <property type="entry name" value="Cullin repeat-like"/>
    <property type="match status" value="1"/>
</dbReference>
<dbReference type="PANTHER" id="PTHR11932">
    <property type="entry name" value="CULLIN"/>
    <property type="match status" value="1"/>
</dbReference>
<dbReference type="Gene3D" id="1.20.1310.10">
    <property type="entry name" value="Cullin Repeats"/>
    <property type="match status" value="4"/>
</dbReference>
<dbReference type="FunFam" id="1.20.1310.10:FF:000002">
    <property type="entry name" value="cullin-3 isoform X1"/>
    <property type="match status" value="1"/>
</dbReference>
<dbReference type="Pfam" id="PF00888">
    <property type="entry name" value="Cullin"/>
    <property type="match status" value="1"/>
</dbReference>
<dbReference type="InterPro" id="IPR016159">
    <property type="entry name" value="Cullin_repeat-like_dom_sf"/>
</dbReference>
<keyword evidence="3" id="KW-0832">Ubl conjugation</keyword>
<dbReference type="GO" id="GO:0031625">
    <property type="term" value="F:ubiquitin protein ligase binding"/>
    <property type="evidence" value="ECO:0007669"/>
    <property type="project" value="InterPro"/>
</dbReference>
<feature type="domain" description="Cullin family profile" evidence="6">
    <location>
        <begin position="381"/>
        <end position="616"/>
    </location>
</feature>
<dbReference type="PROSITE" id="PS01256">
    <property type="entry name" value="CULLIN_1"/>
    <property type="match status" value="1"/>
</dbReference>
<evidence type="ECO:0000256" key="1">
    <source>
        <dbReference type="ARBA" id="ARBA00006019"/>
    </source>
</evidence>
<organism evidence="7 8">
    <name type="scientific">Chaetoceros tenuissimus</name>
    <dbReference type="NCBI Taxonomy" id="426638"/>
    <lineage>
        <taxon>Eukaryota</taxon>
        <taxon>Sar</taxon>
        <taxon>Stramenopiles</taxon>
        <taxon>Ochrophyta</taxon>
        <taxon>Bacillariophyta</taxon>
        <taxon>Coscinodiscophyceae</taxon>
        <taxon>Chaetocerotophycidae</taxon>
        <taxon>Chaetocerotales</taxon>
        <taxon>Chaetocerotaceae</taxon>
        <taxon>Chaetoceros</taxon>
    </lineage>
</organism>
<evidence type="ECO:0000256" key="4">
    <source>
        <dbReference type="PROSITE-ProRule" id="PRU00330"/>
    </source>
</evidence>
<dbReference type="SUPFAM" id="SSF75632">
    <property type="entry name" value="Cullin homology domain"/>
    <property type="match status" value="1"/>
</dbReference>
<dbReference type="InterPro" id="IPR036317">
    <property type="entry name" value="Cullin_homology_sf"/>
</dbReference>
<dbReference type="InterPro" id="IPR016157">
    <property type="entry name" value="Cullin_CS"/>
</dbReference>
<dbReference type="InterPro" id="IPR036390">
    <property type="entry name" value="WH_DNA-bd_sf"/>
</dbReference>
<dbReference type="Gene3D" id="3.30.230.130">
    <property type="entry name" value="Cullin, Chain C, Domain 2"/>
    <property type="match status" value="1"/>
</dbReference>
<dbReference type="InterPro" id="IPR016158">
    <property type="entry name" value="Cullin_homology"/>
</dbReference>
<evidence type="ECO:0000256" key="3">
    <source>
        <dbReference type="ARBA" id="ARBA00022843"/>
    </source>
</evidence>
<accession>A0AAD3CV13</accession>
<dbReference type="InterPro" id="IPR036388">
    <property type="entry name" value="WH-like_DNA-bd_sf"/>
</dbReference>
<dbReference type="Pfam" id="PF26557">
    <property type="entry name" value="Cullin_AB"/>
    <property type="match status" value="1"/>
</dbReference>
<evidence type="ECO:0000313" key="8">
    <source>
        <dbReference type="Proteomes" id="UP001054902"/>
    </source>
</evidence>
<protein>
    <submittedName>
        <fullName evidence="7">Cullin-domain-containing protein</fullName>
    </submittedName>
</protein>
<keyword evidence="2" id="KW-1017">Isopeptide bond</keyword>
<comment type="caution">
    <text evidence="7">The sequence shown here is derived from an EMBL/GenBank/DDBJ whole genome shotgun (WGS) entry which is preliminary data.</text>
</comment>
<dbReference type="EMBL" id="BLLK01000045">
    <property type="protein sequence ID" value="GFH52567.1"/>
    <property type="molecule type" value="Genomic_DNA"/>
</dbReference>
<gene>
    <name evidence="7" type="ORF">CTEN210_09043</name>
</gene>
<dbReference type="SMART" id="SM00884">
    <property type="entry name" value="Cullin_Nedd8"/>
    <property type="match status" value="1"/>
</dbReference>
<name>A0AAD3CV13_9STRA</name>
<dbReference type="InterPro" id="IPR001373">
    <property type="entry name" value="Cullin_N"/>
</dbReference>
<proteinExistence type="inferred from homology"/>
<evidence type="ECO:0000259" key="6">
    <source>
        <dbReference type="PROSITE" id="PS50069"/>
    </source>
</evidence>
<dbReference type="GO" id="GO:0006511">
    <property type="term" value="P:ubiquitin-dependent protein catabolic process"/>
    <property type="evidence" value="ECO:0007669"/>
    <property type="project" value="InterPro"/>
</dbReference>